<protein>
    <recommendedName>
        <fullName evidence="4">Protein kinase domain-containing protein</fullName>
    </recommendedName>
</protein>
<feature type="compositionally biased region" description="Low complexity" evidence="3">
    <location>
        <begin position="125"/>
        <end position="134"/>
    </location>
</feature>
<dbReference type="Gene3D" id="1.10.510.10">
    <property type="entry name" value="Transferase(Phosphotransferase) domain 1"/>
    <property type="match status" value="1"/>
</dbReference>
<sequence length="381" mass="39839">MHSSQADEHTQIKHAGSLRGLPVSIKLVSCQDWAPDSPSLQAAVRAAALRHPNLHEVYEFRAAILDAQDVERLAPLPMLRPGWPLRPAGRLHRILTGGPPQAQLGVGSLTVYPGDMQPLPPPPELQQQQQQQQPDAPRDTGCWRQLRARMSAVRLVPGGHVVAVIGELCGEGTLADRSRAAGSPFKPGRSRDLPAAQRALLGTAREVASALAALHAAGIAHGGLHPASVLLVASSADGRGFSARLADVGSPSLAHAAAHPAAAGPCLLWLAPEALYDEAGAASPAADVYGFGLLLYVMAAGEMPFEGMGLAPSLIAMASCAIVRPEWPTGHHDHLEPLFRDCTATDPGQRPSAAQVTERLCRLEAAAGGASWRDGLQGAAP</sequence>
<dbReference type="GO" id="GO:0005524">
    <property type="term" value="F:ATP binding"/>
    <property type="evidence" value="ECO:0007669"/>
    <property type="project" value="UniProtKB-KW"/>
</dbReference>
<dbReference type="SMART" id="SM00220">
    <property type="entry name" value="S_TKc"/>
    <property type="match status" value="1"/>
</dbReference>
<dbReference type="InterPro" id="IPR011009">
    <property type="entry name" value="Kinase-like_dom_sf"/>
</dbReference>
<dbReference type="PANTHER" id="PTHR44329:SF298">
    <property type="entry name" value="MIXED LINEAGE KINASE DOMAIN-LIKE PROTEIN"/>
    <property type="match status" value="1"/>
</dbReference>
<evidence type="ECO:0000256" key="2">
    <source>
        <dbReference type="ARBA" id="ARBA00022840"/>
    </source>
</evidence>
<dbReference type="PROSITE" id="PS50011">
    <property type="entry name" value="PROTEIN_KINASE_DOM"/>
    <property type="match status" value="1"/>
</dbReference>
<dbReference type="STRING" id="33097.A0A150H385"/>
<keyword evidence="6" id="KW-1185">Reference proteome</keyword>
<dbReference type="Pfam" id="PF07714">
    <property type="entry name" value="PK_Tyr_Ser-Thr"/>
    <property type="match status" value="1"/>
</dbReference>
<name>A0A150H385_GONPE</name>
<evidence type="ECO:0000259" key="4">
    <source>
        <dbReference type="PROSITE" id="PS50011"/>
    </source>
</evidence>
<reference evidence="6" key="1">
    <citation type="journal article" date="2016" name="Nat. Commun.">
        <title>The Gonium pectorale genome demonstrates co-option of cell cycle regulation during the evolution of multicellularity.</title>
        <authorList>
            <person name="Hanschen E.R."/>
            <person name="Marriage T.N."/>
            <person name="Ferris P.J."/>
            <person name="Hamaji T."/>
            <person name="Toyoda A."/>
            <person name="Fujiyama A."/>
            <person name="Neme R."/>
            <person name="Noguchi H."/>
            <person name="Minakuchi Y."/>
            <person name="Suzuki M."/>
            <person name="Kawai-Toyooka H."/>
            <person name="Smith D.R."/>
            <person name="Sparks H."/>
            <person name="Anderson J."/>
            <person name="Bakaric R."/>
            <person name="Luria V."/>
            <person name="Karger A."/>
            <person name="Kirschner M.W."/>
            <person name="Durand P.M."/>
            <person name="Michod R.E."/>
            <person name="Nozaki H."/>
            <person name="Olson B.J."/>
        </authorList>
    </citation>
    <scope>NUCLEOTIDE SEQUENCE [LARGE SCALE GENOMIC DNA]</scope>
    <source>
        <strain evidence="6">NIES-2863</strain>
    </source>
</reference>
<feature type="region of interest" description="Disordered" evidence="3">
    <location>
        <begin position="105"/>
        <end position="139"/>
    </location>
</feature>
<feature type="domain" description="Protein kinase" evidence="4">
    <location>
        <begin position="1"/>
        <end position="363"/>
    </location>
</feature>
<dbReference type="Proteomes" id="UP000075714">
    <property type="component" value="Unassembled WGS sequence"/>
</dbReference>
<evidence type="ECO:0000256" key="1">
    <source>
        <dbReference type="ARBA" id="ARBA00022741"/>
    </source>
</evidence>
<dbReference type="SUPFAM" id="SSF56112">
    <property type="entry name" value="Protein kinase-like (PK-like)"/>
    <property type="match status" value="1"/>
</dbReference>
<keyword evidence="1" id="KW-0547">Nucleotide-binding</keyword>
<accession>A0A150H385</accession>
<evidence type="ECO:0000256" key="3">
    <source>
        <dbReference type="SAM" id="MobiDB-lite"/>
    </source>
</evidence>
<evidence type="ECO:0000313" key="5">
    <source>
        <dbReference type="EMBL" id="KXZ56473.1"/>
    </source>
</evidence>
<dbReference type="GO" id="GO:0004674">
    <property type="term" value="F:protein serine/threonine kinase activity"/>
    <property type="evidence" value="ECO:0007669"/>
    <property type="project" value="TreeGrafter"/>
</dbReference>
<comment type="caution">
    <text evidence="5">The sequence shown here is derived from an EMBL/GenBank/DDBJ whole genome shotgun (WGS) entry which is preliminary data.</text>
</comment>
<keyword evidence="2" id="KW-0067">ATP-binding</keyword>
<dbReference type="OrthoDB" id="547933at2759"/>
<gene>
    <name evidence="5" type="ORF">GPECTOR_1g423</name>
</gene>
<dbReference type="InterPro" id="IPR051681">
    <property type="entry name" value="Ser/Thr_Kinases-Pseudokinases"/>
</dbReference>
<organism evidence="5 6">
    <name type="scientific">Gonium pectorale</name>
    <name type="common">Green alga</name>
    <dbReference type="NCBI Taxonomy" id="33097"/>
    <lineage>
        <taxon>Eukaryota</taxon>
        <taxon>Viridiplantae</taxon>
        <taxon>Chlorophyta</taxon>
        <taxon>core chlorophytes</taxon>
        <taxon>Chlorophyceae</taxon>
        <taxon>CS clade</taxon>
        <taxon>Chlamydomonadales</taxon>
        <taxon>Volvocaceae</taxon>
        <taxon>Gonium</taxon>
    </lineage>
</organism>
<dbReference type="PANTHER" id="PTHR44329">
    <property type="entry name" value="SERINE/THREONINE-PROTEIN KINASE TNNI3K-RELATED"/>
    <property type="match status" value="1"/>
</dbReference>
<dbReference type="InterPro" id="IPR000719">
    <property type="entry name" value="Prot_kinase_dom"/>
</dbReference>
<dbReference type="InterPro" id="IPR001245">
    <property type="entry name" value="Ser-Thr/Tyr_kinase_cat_dom"/>
</dbReference>
<evidence type="ECO:0000313" key="6">
    <source>
        <dbReference type="Proteomes" id="UP000075714"/>
    </source>
</evidence>
<dbReference type="EMBL" id="LSYV01000002">
    <property type="protein sequence ID" value="KXZ56473.1"/>
    <property type="molecule type" value="Genomic_DNA"/>
</dbReference>
<dbReference type="AlphaFoldDB" id="A0A150H385"/>
<proteinExistence type="predicted"/>